<dbReference type="InterPro" id="IPR006016">
    <property type="entry name" value="UspA"/>
</dbReference>
<dbReference type="RefSeq" id="WP_357785684.1">
    <property type="nucleotide sequence ID" value="NZ_JBFAKC010000009.1"/>
</dbReference>
<comment type="similarity">
    <text evidence="1">Belongs to the universal stress protein A family.</text>
</comment>
<dbReference type="SUPFAM" id="SSF52402">
    <property type="entry name" value="Adenine nucleotide alpha hydrolases-like"/>
    <property type="match status" value="2"/>
</dbReference>
<evidence type="ECO:0000313" key="6">
    <source>
        <dbReference type="EMBL" id="MEV0709937.1"/>
    </source>
</evidence>
<evidence type="ECO:0000259" key="5">
    <source>
        <dbReference type="Pfam" id="PF00582"/>
    </source>
</evidence>
<feature type="compositionally biased region" description="Polar residues" evidence="4">
    <location>
        <begin position="1"/>
        <end position="14"/>
    </location>
</feature>
<proteinExistence type="inferred from homology"/>
<evidence type="ECO:0000256" key="3">
    <source>
        <dbReference type="ARBA" id="ARBA00022840"/>
    </source>
</evidence>
<organism evidence="6 7">
    <name type="scientific">Nocardia aurea</name>
    <dbReference type="NCBI Taxonomy" id="2144174"/>
    <lineage>
        <taxon>Bacteria</taxon>
        <taxon>Bacillati</taxon>
        <taxon>Actinomycetota</taxon>
        <taxon>Actinomycetes</taxon>
        <taxon>Mycobacteriales</taxon>
        <taxon>Nocardiaceae</taxon>
        <taxon>Nocardia</taxon>
    </lineage>
</organism>
<keyword evidence="3" id="KW-0067">ATP-binding</keyword>
<evidence type="ECO:0000256" key="2">
    <source>
        <dbReference type="ARBA" id="ARBA00022741"/>
    </source>
</evidence>
<gene>
    <name evidence="6" type="ORF">AB0I48_20445</name>
</gene>
<feature type="domain" description="UspA" evidence="5">
    <location>
        <begin position="166"/>
        <end position="303"/>
    </location>
</feature>
<reference evidence="6 7" key="1">
    <citation type="submission" date="2024-06" db="EMBL/GenBank/DDBJ databases">
        <title>The Natural Products Discovery Center: Release of the First 8490 Sequenced Strains for Exploring Actinobacteria Biosynthetic Diversity.</title>
        <authorList>
            <person name="Kalkreuter E."/>
            <person name="Kautsar S.A."/>
            <person name="Yang D."/>
            <person name="Bader C.D."/>
            <person name="Teijaro C.N."/>
            <person name="Fluegel L."/>
            <person name="Davis C.M."/>
            <person name="Simpson J.R."/>
            <person name="Lauterbach L."/>
            <person name="Steele A.D."/>
            <person name="Gui C."/>
            <person name="Meng S."/>
            <person name="Li G."/>
            <person name="Viehrig K."/>
            <person name="Ye F."/>
            <person name="Su P."/>
            <person name="Kiefer A.F."/>
            <person name="Nichols A."/>
            <person name="Cepeda A.J."/>
            <person name="Yan W."/>
            <person name="Fan B."/>
            <person name="Jiang Y."/>
            <person name="Adhikari A."/>
            <person name="Zheng C.-J."/>
            <person name="Schuster L."/>
            <person name="Cowan T.M."/>
            <person name="Smanski M.J."/>
            <person name="Chevrette M.G."/>
            <person name="De Carvalho L.P.S."/>
            <person name="Shen B."/>
        </authorList>
    </citation>
    <scope>NUCLEOTIDE SEQUENCE [LARGE SCALE GENOMIC DNA]</scope>
    <source>
        <strain evidence="6 7">NPDC050403</strain>
    </source>
</reference>
<dbReference type="Gene3D" id="3.40.50.620">
    <property type="entry name" value="HUPs"/>
    <property type="match status" value="2"/>
</dbReference>
<keyword evidence="7" id="KW-1185">Reference proteome</keyword>
<dbReference type="PANTHER" id="PTHR46268">
    <property type="entry name" value="STRESS RESPONSE PROTEIN NHAX"/>
    <property type="match status" value="1"/>
</dbReference>
<dbReference type="InterPro" id="IPR006015">
    <property type="entry name" value="Universal_stress_UspA"/>
</dbReference>
<protein>
    <submittedName>
        <fullName evidence="6">Universal stress protein</fullName>
    </submittedName>
</protein>
<dbReference type="PANTHER" id="PTHR46268:SF27">
    <property type="entry name" value="UNIVERSAL STRESS PROTEIN RV2623"/>
    <property type="match status" value="1"/>
</dbReference>
<feature type="region of interest" description="Disordered" evidence="4">
    <location>
        <begin position="1"/>
        <end position="20"/>
    </location>
</feature>
<keyword evidence="2" id="KW-0547">Nucleotide-binding</keyword>
<dbReference type="Pfam" id="PF00582">
    <property type="entry name" value="Usp"/>
    <property type="match status" value="2"/>
</dbReference>
<evidence type="ECO:0000313" key="7">
    <source>
        <dbReference type="Proteomes" id="UP001551695"/>
    </source>
</evidence>
<dbReference type="EMBL" id="JBFAKC010000009">
    <property type="protein sequence ID" value="MEV0709937.1"/>
    <property type="molecule type" value="Genomic_DNA"/>
</dbReference>
<comment type="caution">
    <text evidence="6">The sequence shown here is derived from an EMBL/GenBank/DDBJ whole genome shotgun (WGS) entry which is preliminary data.</text>
</comment>
<dbReference type="Proteomes" id="UP001551695">
    <property type="component" value="Unassembled WGS sequence"/>
</dbReference>
<dbReference type="InterPro" id="IPR014729">
    <property type="entry name" value="Rossmann-like_a/b/a_fold"/>
</dbReference>
<dbReference type="PRINTS" id="PR01438">
    <property type="entry name" value="UNVRSLSTRESS"/>
</dbReference>
<evidence type="ECO:0000256" key="1">
    <source>
        <dbReference type="ARBA" id="ARBA00008791"/>
    </source>
</evidence>
<evidence type="ECO:0000256" key="4">
    <source>
        <dbReference type="SAM" id="MobiDB-lite"/>
    </source>
</evidence>
<name>A0ABV3FWY4_9NOCA</name>
<feature type="domain" description="UspA" evidence="5">
    <location>
        <begin position="16"/>
        <end position="153"/>
    </location>
</feature>
<accession>A0ABV3FWY4</accession>
<sequence length="307" mass="32484">MNYNPDNPPRQQQAPVVVGANGSPGSDLAVRWAAETAARCHHPLRIVHGLDLLTLSSSVESHDIITPAIVDAVREHAKAVLDKAAGSAREIAPGLDIETEISDDSPARLLIDYSRTARMVVLGATVDTGTLGHLGSTLLAVSSHGHGPTVVVRAAGTDEAVRRDGPVVVGVDGSPLSEAAIAAAFAEASERRTELVAVHSWSDWDAGRFAGTKSLAIDANQLETAESAILAERLAGWQEKYPDVAVTRKVYLAGPAEQLTRWSIRAQLIVVGSRGRGGFAGLLFGSTSNFLVQHAHCPVLIVRERRT</sequence>